<reference evidence="2" key="1">
    <citation type="submission" date="2016-11" db="EMBL/GenBank/DDBJ databases">
        <authorList>
            <person name="Varghese N."/>
            <person name="Submissions S."/>
        </authorList>
    </citation>
    <scope>NUCLEOTIDE SEQUENCE [LARGE SCALE GENOMIC DNA]</scope>
    <source>
        <strain evidence="2">DSM 17963</strain>
    </source>
</reference>
<sequence length="125" mass="13984">MNEERTALDTLYFVNDSNKKVSLEVITGGLGQTSTFDAKIDGILDLQKINGNLPPTVITDNKSLKGKVLILSCTITDTSRDTNYTELRIRLNGGIMFLEYPLFANVEKEGDTVNYRCVIRFFNPS</sequence>
<gene>
    <name evidence="1" type="ORF">SAMN05443663_10189</name>
</gene>
<accession>A0A1M5EC44</accession>
<evidence type="ECO:0000313" key="1">
    <source>
        <dbReference type="EMBL" id="SHF76704.1"/>
    </source>
</evidence>
<dbReference type="EMBL" id="FQWC01000001">
    <property type="protein sequence ID" value="SHF76704.1"/>
    <property type="molecule type" value="Genomic_DNA"/>
</dbReference>
<dbReference type="OrthoDB" id="667805at2"/>
<proteinExistence type="predicted"/>
<dbReference type="RefSeq" id="WP_073412361.1">
    <property type="nucleotide sequence ID" value="NZ_FQWC01000001.1"/>
</dbReference>
<protein>
    <submittedName>
        <fullName evidence="1">Uncharacterized protein</fullName>
    </submittedName>
</protein>
<evidence type="ECO:0000313" key="2">
    <source>
        <dbReference type="Proteomes" id="UP000184071"/>
    </source>
</evidence>
<name>A0A1M5EC44_9FLAO</name>
<dbReference type="Proteomes" id="UP000184071">
    <property type="component" value="Unassembled WGS sequence"/>
</dbReference>
<organism evidence="1 2">
    <name type="scientific">Flavobacterium defluvii</name>
    <dbReference type="NCBI Taxonomy" id="370979"/>
    <lineage>
        <taxon>Bacteria</taxon>
        <taxon>Pseudomonadati</taxon>
        <taxon>Bacteroidota</taxon>
        <taxon>Flavobacteriia</taxon>
        <taxon>Flavobacteriales</taxon>
        <taxon>Flavobacteriaceae</taxon>
        <taxon>Flavobacterium</taxon>
    </lineage>
</organism>
<keyword evidence="2" id="KW-1185">Reference proteome</keyword>
<dbReference type="AlphaFoldDB" id="A0A1M5EC44"/>
<dbReference type="STRING" id="370979.SAMN05443663_10189"/>